<dbReference type="InterPro" id="IPR017927">
    <property type="entry name" value="FAD-bd_FR_type"/>
</dbReference>
<dbReference type="Pfam" id="PF00175">
    <property type="entry name" value="NAD_binding_1"/>
    <property type="match status" value="1"/>
</dbReference>
<name>B7VQC2_VIBA3</name>
<dbReference type="KEGG" id="vsp:VS_II0152"/>
<gene>
    <name evidence="11" type="ordered locus">VS_II0152</name>
</gene>
<dbReference type="EC" id="1.18.1.2" evidence="3"/>
<dbReference type="GO" id="GO:0000166">
    <property type="term" value="F:nucleotide binding"/>
    <property type="evidence" value="ECO:0007669"/>
    <property type="project" value="UniProtKB-KW"/>
</dbReference>
<evidence type="ECO:0000256" key="5">
    <source>
        <dbReference type="ARBA" id="ARBA00022741"/>
    </source>
</evidence>
<dbReference type="Gene3D" id="3.40.50.80">
    <property type="entry name" value="Nucleotide-binding domain of ferredoxin-NADP reductase (FNR) module"/>
    <property type="match status" value="1"/>
</dbReference>
<organism evidence="11 12">
    <name type="scientific">Vibrio atlanticus (strain LGP32)</name>
    <name type="common">Vibrio splendidus (strain Mel32)</name>
    <dbReference type="NCBI Taxonomy" id="575788"/>
    <lineage>
        <taxon>Bacteria</taxon>
        <taxon>Pseudomonadati</taxon>
        <taxon>Pseudomonadota</taxon>
        <taxon>Gammaproteobacteria</taxon>
        <taxon>Vibrionales</taxon>
        <taxon>Vibrionaceae</taxon>
        <taxon>Vibrio</taxon>
    </lineage>
</organism>
<dbReference type="InterPro" id="IPR001709">
    <property type="entry name" value="Flavoprot_Pyr_Nucl_cyt_Rdtase"/>
</dbReference>
<comment type="similarity">
    <text evidence="2">Belongs to the ferredoxin--NADP reductase type 1 family.</text>
</comment>
<evidence type="ECO:0000256" key="6">
    <source>
        <dbReference type="ARBA" id="ARBA00022827"/>
    </source>
</evidence>
<dbReference type="HOGENOM" id="CLU_003827_3_0_6"/>
<dbReference type="InterPro" id="IPR039261">
    <property type="entry name" value="FNR_nucleotide-bd"/>
</dbReference>
<reference evidence="11 12" key="1">
    <citation type="submission" date="2009-02" db="EMBL/GenBank/DDBJ databases">
        <title>Vibrio splendidus str. LGP32 complete genome.</title>
        <authorList>
            <person name="Mazel D."/>
            <person name="Le Roux F."/>
        </authorList>
    </citation>
    <scope>NUCLEOTIDE SEQUENCE [LARGE SCALE GENOMIC DNA]</scope>
    <source>
        <strain evidence="11 12">LGP32</strain>
    </source>
</reference>
<evidence type="ECO:0000259" key="10">
    <source>
        <dbReference type="PROSITE" id="PS51384"/>
    </source>
</evidence>
<dbReference type="SUPFAM" id="SSF63380">
    <property type="entry name" value="Riboflavin synthase domain-like"/>
    <property type="match status" value="1"/>
</dbReference>
<dbReference type="SUPFAM" id="SSF52343">
    <property type="entry name" value="Ferredoxin reductase-like, C-terminal NADP-linked domain"/>
    <property type="match status" value="1"/>
</dbReference>
<keyword evidence="5" id="KW-0547">Nucleotide-binding</keyword>
<evidence type="ECO:0000256" key="2">
    <source>
        <dbReference type="ARBA" id="ARBA00008312"/>
    </source>
</evidence>
<dbReference type="EMBL" id="FM954973">
    <property type="protein sequence ID" value="CAV25444.1"/>
    <property type="molecule type" value="Genomic_DNA"/>
</dbReference>
<dbReference type="PANTHER" id="PTHR47878:SF1">
    <property type="entry name" value="FLAVODOXIN_FERREDOXIN--NADP REDUCTASE"/>
    <property type="match status" value="1"/>
</dbReference>
<dbReference type="AlphaFoldDB" id="B7VQC2"/>
<keyword evidence="8" id="KW-0560">Oxidoreductase</keyword>
<evidence type="ECO:0000256" key="4">
    <source>
        <dbReference type="ARBA" id="ARBA00022630"/>
    </source>
</evidence>
<proteinExistence type="inferred from homology"/>
<evidence type="ECO:0000256" key="1">
    <source>
        <dbReference type="ARBA" id="ARBA00001974"/>
    </source>
</evidence>
<feature type="domain" description="FAD-binding FR-type" evidence="10">
    <location>
        <begin position="21"/>
        <end position="125"/>
    </location>
</feature>
<dbReference type="PRINTS" id="PR00371">
    <property type="entry name" value="FPNCR"/>
</dbReference>
<dbReference type="STRING" id="575788.VS_II0152"/>
<evidence type="ECO:0000313" key="12">
    <source>
        <dbReference type="Proteomes" id="UP000009100"/>
    </source>
</evidence>
<protein>
    <recommendedName>
        <fullName evidence="3">ferredoxin--NADP(+) reductase</fullName>
        <ecNumber evidence="3">1.18.1.2</ecNumber>
    </recommendedName>
</protein>
<comment type="cofactor">
    <cofactor evidence="1">
        <name>FAD</name>
        <dbReference type="ChEBI" id="CHEBI:57692"/>
    </cofactor>
</comment>
<dbReference type="Pfam" id="PF00970">
    <property type="entry name" value="FAD_binding_6"/>
    <property type="match status" value="1"/>
</dbReference>
<dbReference type="InterPro" id="IPR017938">
    <property type="entry name" value="Riboflavin_synthase-like_b-brl"/>
</dbReference>
<dbReference type="Gene3D" id="2.40.30.10">
    <property type="entry name" value="Translation factors"/>
    <property type="match status" value="1"/>
</dbReference>
<accession>B7VQC2</accession>
<evidence type="ECO:0000313" key="11">
    <source>
        <dbReference type="EMBL" id="CAV25444.1"/>
    </source>
</evidence>
<dbReference type="eggNOG" id="COG1018">
    <property type="taxonomic scope" value="Bacteria"/>
</dbReference>
<dbReference type="GO" id="GO:0042167">
    <property type="term" value="P:heme catabolic process"/>
    <property type="evidence" value="ECO:0007669"/>
    <property type="project" value="TreeGrafter"/>
</dbReference>
<dbReference type="InterPro" id="IPR001433">
    <property type="entry name" value="OxRdtase_FAD/NAD-bd"/>
</dbReference>
<keyword evidence="6" id="KW-0274">FAD</keyword>
<dbReference type="GO" id="GO:0004324">
    <property type="term" value="F:ferredoxin-NADP+ reductase activity"/>
    <property type="evidence" value="ECO:0007669"/>
    <property type="project" value="UniProtKB-EC"/>
</dbReference>
<keyword evidence="4" id="KW-0285">Flavoprotein</keyword>
<dbReference type="Proteomes" id="UP000009100">
    <property type="component" value="Chromosome 2"/>
</dbReference>
<dbReference type="PROSITE" id="PS51384">
    <property type="entry name" value="FAD_FR"/>
    <property type="match status" value="1"/>
</dbReference>
<dbReference type="PANTHER" id="PTHR47878">
    <property type="entry name" value="OXIDOREDUCTASE FAD/NAD(P)-BINDING DOMAIN PROTEIN"/>
    <property type="match status" value="1"/>
</dbReference>
<dbReference type="GO" id="GO:0034599">
    <property type="term" value="P:cellular response to oxidative stress"/>
    <property type="evidence" value="ECO:0007669"/>
    <property type="project" value="TreeGrafter"/>
</dbReference>
<sequence>MSILNEITSLNKGDDMTDIPHGLVTGKVVHKTEWTEQLFSLQVSAPVSPYQAGQFTKLGLRNSEGEFVRRAYSMVNAPEHEQGHQHLEFLIIKDQNGQLSPQLHELKVGDDIFVGKDPSGFMTLEEIPEIADDLWMLSTGTAVGPFISMLESMQIQQHNGSESEKVTSFKNLVLVHAVRTEQDLTYQDRINQLVNHFQGKLQYVPIISRESVTGTLRGRIPSLLLGGDLEQTTSVTFNQTRSFFYLCGNPQMVRDTSEALTNLGFEKHLRRKPGQFSSENYW</sequence>
<evidence type="ECO:0000256" key="8">
    <source>
        <dbReference type="ARBA" id="ARBA00023002"/>
    </source>
</evidence>
<dbReference type="InterPro" id="IPR008333">
    <property type="entry name" value="Cbr1-like_FAD-bd_dom"/>
</dbReference>
<evidence type="ECO:0000256" key="9">
    <source>
        <dbReference type="ARBA" id="ARBA00047776"/>
    </source>
</evidence>
<evidence type="ECO:0000256" key="7">
    <source>
        <dbReference type="ARBA" id="ARBA00022857"/>
    </source>
</evidence>
<dbReference type="InterPro" id="IPR051930">
    <property type="entry name" value="FNR_type-1"/>
</dbReference>
<keyword evidence="7" id="KW-0521">NADP</keyword>
<dbReference type="InterPro" id="IPR033892">
    <property type="entry name" value="FNR_bac"/>
</dbReference>
<evidence type="ECO:0000256" key="3">
    <source>
        <dbReference type="ARBA" id="ARBA00013223"/>
    </source>
</evidence>
<dbReference type="CDD" id="cd06195">
    <property type="entry name" value="FNR1"/>
    <property type="match status" value="1"/>
</dbReference>
<comment type="catalytic activity">
    <reaction evidence="9">
        <text>2 reduced [2Fe-2S]-[ferredoxin] + NADP(+) + H(+) = 2 oxidized [2Fe-2S]-[ferredoxin] + NADPH</text>
        <dbReference type="Rhea" id="RHEA:20125"/>
        <dbReference type="Rhea" id="RHEA-COMP:10000"/>
        <dbReference type="Rhea" id="RHEA-COMP:10001"/>
        <dbReference type="ChEBI" id="CHEBI:15378"/>
        <dbReference type="ChEBI" id="CHEBI:33737"/>
        <dbReference type="ChEBI" id="CHEBI:33738"/>
        <dbReference type="ChEBI" id="CHEBI:57783"/>
        <dbReference type="ChEBI" id="CHEBI:58349"/>
        <dbReference type="EC" id="1.18.1.2"/>
    </reaction>
</comment>